<dbReference type="Proteomes" id="UP001362999">
    <property type="component" value="Unassembled WGS sequence"/>
</dbReference>
<dbReference type="AlphaFoldDB" id="A0AAV9ZXC6"/>
<evidence type="ECO:0000313" key="2">
    <source>
        <dbReference type="EMBL" id="KAK6995837.1"/>
    </source>
</evidence>
<keyword evidence="1" id="KW-0472">Membrane</keyword>
<evidence type="ECO:0000256" key="1">
    <source>
        <dbReference type="SAM" id="Phobius"/>
    </source>
</evidence>
<feature type="transmembrane region" description="Helical" evidence="1">
    <location>
        <begin position="20"/>
        <end position="40"/>
    </location>
</feature>
<feature type="transmembrane region" description="Helical" evidence="1">
    <location>
        <begin position="227"/>
        <end position="253"/>
    </location>
</feature>
<keyword evidence="1" id="KW-0812">Transmembrane</keyword>
<evidence type="ECO:0000313" key="3">
    <source>
        <dbReference type="Proteomes" id="UP001362999"/>
    </source>
</evidence>
<accession>A0AAV9ZXC6</accession>
<protein>
    <submittedName>
        <fullName evidence="2">Uncharacterized protein</fullName>
    </submittedName>
</protein>
<keyword evidence="1" id="KW-1133">Transmembrane helix</keyword>
<reference evidence="2 3" key="1">
    <citation type="journal article" date="2024" name="J Genomics">
        <title>Draft genome sequencing and assembly of Favolaschia claudopus CIRM-BRFM 2984 isolated from oak limbs.</title>
        <authorList>
            <person name="Navarro D."/>
            <person name="Drula E."/>
            <person name="Chaduli D."/>
            <person name="Cazenave R."/>
            <person name="Ahrendt S."/>
            <person name="Wang J."/>
            <person name="Lipzen A."/>
            <person name="Daum C."/>
            <person name="Barry K."/>
            <person name="Grigoriev I.V."/>
            <person name="Favel A."/>
            <person name="Rosso M.N."/>
            <person name="Martin F."/>
        </authorList>
    </citation>
    <scope>NUCLEOTIDE SEQUENCE [LARGE SCALE GENOMIC DNA]</scope>
    <source>
        <strain evidence="2 3">CIRM-BRFM 2984</strain>
    </source>
</reference>
<sequence length="307" mass="35319">MLSLRHSAIPLDNVLGPWLLGVVVSSIVFGITSLQIYAYYTRFSSRDPLFLKTFELTRTNESSALCRSPTQRLQLFLRLWFKRLFLRLFERLQPLTQSRFYAYRIWILSGKLQHRYKASCLPAFILTLPTCKFDPLPVFYASLIEQVDRRTSLEIHRTSPTILTSLQRFIIIGLSLEIICDLLITGGIVTNLRKSRSKFERLFAVCTIAVVSYMSRQTIPLLMTPHFFFVLIHHSLILRRITVYACSFMSMWVPSSYSSFKLLKIVGHMFQTQFSSIPSNSTAKCGNGFDCDGPVGEEYEAQKIPVQ</sequence>
<name>A0AAV9ZXC6_9AGAR</name>
<dbReference type="EMBL" id="JAWWNJ010000101">
    <property type="protein sequence ID" value="KAK6995837.1"/>
    <property type="molecule type" value="Genomic_DNA"/>
</dbReference>
<organism evidence="2 3">
    <name type="scientific">Favolaschia claudopus</name>
    <dbReference type="NCBI Taxonomy" id="2862362"/>
    <lineage>
        <taxon>Eukaryota</taxon>
        <taxon>Fungi</taxon>
        <taxon>Dikarya</taxon>
        <taxon>Basidiomycota</taxon>
        <taxon>Agaricomycotina</taxon>
        <taxon>Agaricomycetes</taxon>
        <taxon>Agaricomycetidae</taxon>
        <taxon>Agaricales</taxon>
        <taxon>Marasmiineae</taxon>
        <taxon>Mycenaceae</taxon>
        <taxon>Favolaschia</taxon>
    </lineage>
</organism>
<comment type="caution">
    <text evidence="2">The sequence shown here is derived from an EMBL/GenBank/DDBJ whole genome shotgun (WGS) entry which is preliminary data.</text>
</comment>
<gene>
    <name evidence="2" type="ORF">R3P38DRAFT_2800663</name>
</gene>
<proteinExistence type="predicted"/>
<keyword evidence="3" id="KW-1185">Reference proteome</keyword>